<evidence type="ECO:0000256" key="1">
    <source>
        <dbReference type="SAM" id="MobiDB-lite"/>
    </source>
</evidence>
<sequence>MLHKTFVHILFALLFFYIKYFRIECAGVSDKKTDLGGEIVSYNIQNTDIGTLDEIQSIITNKNENNFIVEQVILKIINYIILILKLLFMYDPAAGKAENIFISAISDLFVSRSIQNRKIDLIQSDKALALRNFCDKEGNASFLEIINGISGENTVKLFDMIAENALVIENTFFSLIKTLKILVTLDLDTFLKNTAELIIAVENKYIDYIRKYSKIHNNESKRNKYKRLVDNQKYIKGCKSNLIDLTMVDSNKPSETAEKDRKLCDQYIKSKELDKSGTSDLDERGKYLFEEIFDCSGFSEEEVFIIETIVLYTLNIIEASISMLYMFDADQLSSFNAINTKLIDICSLKISTRSTKSLIGQEKAIKLRIFVQELLGLSELNQHNILELAVKSSLEKNELIKQLKDYYKGLLKIVLILEDKLKEIKCKYLISILESPANLFMVFTKFFASEIKRLENLSFEYVFLDSIVKYTELKLDKIRSDEDRLIEQSKSEREMEKENKRKEKQMKEKKRMEELIERKRYLEEHNKLKQEKKNNSKPKVKKQFPNVEDLVGQGNYYRASSSRTRSTSRSRSKTPEKPQNNNGQSSELKVSRKEKRMQKLQQEELKSQMKQAIKEAIQEQKSQNISTKKRKQTQRKNKNSERREKEERERKEEKEKRQEKLETIKHNNYMYSLINSVEMVEGLFEEAKKQQEKGLRALIGSILDIVKEEVSSEESKRVEALTEKFEEFSILASEVDLEPKKAPDSRSISTFTSSSGKPMKLRADHVPGSGPVVQTIELFGPGATFATRSRSPTSHSRTVYRGRTRSRKRSESGSRTRSESGSEKSSESKFRKRSRSGSGTRSKSRSRASSKSRMSRRDTRESEIDSEKIDVINFDGFTVPYLSHFDEKKSHESSKFAQFFSSSEDLLSTENKKLLSQHLDTEITEMDYSEITENSTNEEIINALEKCGDQIKKLHIEVAPFLTGKSFLSIKLIEKSLIKAFVRLLILLKKKDGNFIENE</sequence>
<dbReference type="OrthoDB" id="344026at2759"/>
<feature type="region of interest" description="Disordered" evidence="1">
    <location>
        <begin position="525"/>
        <end position="660"/>
    </location>
</feature>
<feature type="transmembrane region" description="Helical" evidence="2">
    <location>
        <begin position="72"/>
        <end position="90"/>
    </location>
</feature>
<dbReference type="EMBL" id="LRBP01000032">
    <property type="protein sequence ID" value="OII70926.1"/>
    <property type="molecule type" value="Genomic_DNA"/>
</dbReference>
<feature type="compositionally biased region" description="Basic and acidic residues" evidence="1">
    <location>
        <begin position="489"/>
        <end position="501"/>
    </location>
</feature>
<dbReference type="PANTHER" id="PTHR24149">
    <property type="entry name" value="ANKYRIN REPEAT DOMAIN-CONTAINING PROTEIN 12"/>
    <property type="match status" value="1"/>
</dbReference>
<feature type="compositionally biased region" description="Basic and acidic residues" evidence="1">
    <location>
        <begin position="601"/>
        <end position="618"/>
    </location>
</feature>
<organism evidence="3 4">
    <name type="scientific">Cryptosporidium ubiquitum</name>
    <dbReference type="NCBI Taxonomy" id="857276"/>
    <lineage>
        <taxon>Eukaryota</taxon>
        <taxon>Sar</taxon>
        <taxon>Alveolata</taxon>
        <taxon>Apicomplexa</taxon>
        <taxon>Conoidasida</taxon>
        <taxon>Coccidia</taxon>
        <taxon>Eucoccidiorida</taxon>
        <taxon>Eimeriorina</taxon>
        <taxon>Cryptosporidiidae</taxon>
        <taxon>Cryptosporidium</taxon>
    </lineage>
</organism>
<gene>
    <name evidence="3" type="ORF">cubi_03224</name>
</gene>
<dbReference type="Proteomes" id="UP000186176">
    <property type="component" value="Unassembled WGS sequence"/>
</dbReference>
<dbReference type="AlphaFoldDB" id="A0A1J4M9N3"/>
<feature type="region of interest" description="Disordered" evidence="1">
    <location>
        <begin position="489"/>
        <end position="511"/>
    </location>
</feature>
<feature type="compositionally biased region" description="Basic and acidic residues" evidence="1">
    <location>
        <begin position="855"/>
        <end position="864"/>
    </location>
</feature>
<evidence type="ECO:0000313" key="3">
    <source>
        <dbReference type="EMBL" id="OII70926.1"/>
    </source>
</evidence>
<feature type="compositionally biased region" description="Polar residues" evidence="1">
    <location>
        <begin position="577"/>
        <end position="588"/>
    </location>
</feature>
<feature type="compositionally biased region" description="Basic and acidic residues" evidence="1">
    <location>
        <begin position="638"/>
        <end position="660"/>
    </location>
</feature>
<feature type="compositionally biased region" description="Basic residues" evidence="1">
    <location>
        <begin position="842"/>
        <end position="854"/>
    </location>
</feature>
<accession>A0A1J4M9N3</accession>
<dbReference type="InterPro" id="IPR053210">
    <property type="entry name" value="ANKRD12"/>
</dbReference>
<keyword evidence="2" id="KW-0472">Membrane</keyword>
<dbReference type="PANTHER" id="PTHR24149:SF14">
    <property type="entry name" value="ANKYRIN REPEAT DOMAIN 12"/>
    <property type="match status" value="1"/>
</dbReference>
<dbReference type="RefSeq" id="XP_028873023.1">
    <property type="nucleotide sequence ID" value="XM_029020237.1"/>
</dbReference>
<feature type="transmembrane region" description="Helical" evidence="2">
    <location>
        <begin position="6"/>
        <end position="23"/>
    </location>
</feature>
<name>A0A1J4M9N3_9CRYT</name>
<feature type="compositionally biased region" description="Basic residues" evidence="1">
    <location>
        <begin position="798"/>
        <end position="808"/>
    </location>
</feature>
<dbReference type="VEuPathDB" id="CryptoDB:cubi_03224"/>
<feature type="compositionally biased region" description="Basic and acidic residues" evidence="1">
    <location>
        <begin position="525"/>
        <end position="534"/>
    </location>
</feature>
<feature type="region of interest" description="Disordered" evidence="1">
    <location>
        <begin position="737"/>
        <end position="864"/>
    </location>
</feature>
<dbReference type="GeneID" id="39980016"/>
<evidence type="ECO:0000313" key="4">
    <source>
        <dbReference type="Proteomes" id="UP000186176"/>
    </source>
</evidence>
<keyword evidence="4" id="KW-1185">Reference proteome</keyword>
<feature type="compositionally biased region" description="Low complexity" evidence="1">
    <location>
        <begin position="787"/>
        <end position="797"/>
    </location>
</feature>
<feature type="compositionally biased region" description="Basic and acidic residues" evidence="1">
    <location>
        <begin position="809"/>
        <end position="829"/>
    </location>
</feature>
<comment type="caution">
    <text evidence="3">The sequence shown here is derived from an EMBL/GenBank/DDBJ whole genome shotgun (WGS) entry which is preliminary data.</text>
</comment>
<keyword evidence="2" id="KW-0812">Transmembrane</keyword>
<keyword evidence="2" id="KW-1133">Transmembrane helix</keyword>
<protein>
    <submittedName>
        <fullName evidence="3">Uncharacterized protein</fullName>
    </submittedName>
</protein>
<evidence type="ECO:0000256" key="2">
    <source>
        <dbReference type="SAM" id="Phobius"/>
    </source>
</evidence>
<reference evidence="3 4" key="1">
    <citation type="submission" date="2016-10" db="EMBL/GenBank/DDBJ databases">
        <title>Reductive evolution of mitochondrial metabolism and differential evolution of invasion-related proteins in Cryptosporidium.</title>
        <authorList>
            <person name="Liu S."/>
            <person name="Roellig D.M."/>
            <person name="Guo Y."/>
            <person name="Li N."/>
            <person name="Frace M.A."/>
            <person name="Tang K."/>
            <person name="Zhang L."/>
            <person name="Feng Y."/>
            <person name="Xiao L."/>
        </authorList>
    </citation>
    <scope>NUCLEOTIDE SEQUENCE [LARGE SCALE GENOMIC DNA]</scope>
    <source>
        <strain evidence="3">39726</strain>
    </source>
</reference>
<proteinExistence type="predicted"/>
<feature type="compositionally biased region" description="Basic residues" evidence="1">
    <location>
        <begin position="627"/>
        <end position="637"/>
    </location>
</feature>
<dbReference type="GO" id="GO:0005654">
    <property type="term" value="C:nucleoplasm"/>
    <property type="evidence" value="ECO:0007669"/>
    <property type="project" value="TreeGrafter"/>
</dbReference>
<feature type="compositionally biased region" description="Low complexity" evidence="1">
    <location>
        <begin position="745"/>
        <end position="755"/>
    </location>
</feature>